<dbReference type="Proteomes" id="UP000601055">
    <property type="component" value="Unassembled WGS sequence"/>
</dbReference>
<dbReference type="RefSeq" id="WP_182920571.1">
    <property type="nucleotide sequence ID" value="NZ_WNXD01000001.1"/>
</dbReference>
<sequence length="118" mass="14173">MQEELKVLRVMANHNIILKDYNKMNHKSSLKKIEETVLTFQTWNMPWKFESYISHHLKNENASILFKSIWKVAADYKNWCQYDLCTGEAITLNLLKERFDLTETACRQIIKAVTYEWR</sequence>
<evidence type="ECO:0000313" key="2">
    <source>
        <dbReference type="Proteomes" id="UP000601055"/>
    </source>
</evidence>
<organism evidence="1 2">
    <name type="scientific">Pedobacter planticolens</name>
    <dbReference type="NCBI Taxonomy" id="2679964"/>
    <lineage>
        <taxon>Bacteria</taxon>
        <taxon>Pseudomonadati</taxon>
        <taxon>Bacteroidota</taxon>
        <taxon>Sphingobacteriia</taxon>
        <taxon>Sphingobacteriales</taxon>
        <taxon>Sphingobacteriaceae</taxon>
        <taxon>Pedobacter</taxon>
    </lineage>
</organism>
<name>A0A923DXK5_9SPHI</name>
<proteinExistence type="predicted"/>
<comment type="caution">
    <text evidence="1">The sequence shown here is derived from an EMBL/GenBank/DDBJ whole genome shotgun (WGS) entry which is preliminary data.</text>
</comment>
<evidence type="ECO:0000313" key="1">
    <source>
        <dbReference type="EMBL" id="MBB2143859.1"/>
    </source>
</evidence>
<accession>A0A923DXK5</accession>
<protein>
    <submittedName>
        <fullName evidence="1">Uncharacterized protein</fullName>
    </submittedName>
</protein>
<keyword evidence="2" id="KW-1185">Reference proteome</keyword>
<gene>
    <name evidence="1" type="ORF">GM921_00040</name>
</gene>
<dbReference type="AlphaFoldDB" id="A0A923DXK5"/>
<dbReference type="EMBL" id="WNXD01000001">
    <property type="protein sequence ID" value="MBB2143859.1"/>
    <property type="molecule type" value="Genomic_DNA"/>
</dbReference>
<reference evidence="1" key="1">
    <citation type="submission" date="2019-11" db="EMBL/GenBank/DDBJ databases">
        <title>Description of Pedobacter sp. LMG 31464T.</title>
        <authorList>
            <person name="Carlier A."/>
            <person name="Qi S."/>
            <person name="Vandamme P."/>
        </authorList>
    </citation>
    <scope>NUCLEOTIDE SEQUENCE</scope>
    <source>
        <strain evidence="1">LMG 31464</strain>
    </source>
</reference>